<evidence type="ECO:0000256" key="4">
    <source>
        <dbReference type="SAM" id="SignalP"/>
    </source>
</evidence>
<dbReference type="InterPro" id="IPR043504">
    <property type="entry name" value="Peptidase_S1_PA_chymotrypsin"/>
</dbReference>
<dbReference type="Pfam" id="PF00089">
    <property type="entry name" value="Trypsin"/>
    <property type="match status" value="1"/>
</dbReference>
<keyword evidence="1" id="KW-1015">Disulfide bond</keyword>
<keyword evidence="7" id="KW-1185">Reference proteome</keyword>
<evidence type="ECO:0000259" key="5">
    <source>
        <dbReference type="PROSITE" id="PS50240"/>
    </source>
</evidence>
<organism evidence="6 7">
    <name type="scientific">Steinernema carpocapsae</name>
    <name type="common">Entomopathogenic nematode</name>
    <dbReference type="NCBI Taxonomy" id="34508"/>
    <lineage>
        <taxon>Eukaryota</taxon>
        <taxon>Metazoa</taxon>
        <taxon>Ecdysozoa</taxon>
        <taxon>Nematoda</taxon>
        <taxon>Chromadorea</taxon>
        <taxon>Rhabditida</taxon>
        <taxon>Tylenchina</taxon>
        <taxon>Panagrolaimomorpha</taxon>
        <taxon>Strongyloidoidea</taxon>
        <taxon>Steinernematidae</taxon>
        <taxon>Steinernema</taxon>
    </lineage>
</organism>
<evidence type="ECO:0000313" key="7">
    <source>
        <dbReference type="Proteomes" id="UP000298663"/>
    </source>
</evidence>
<reference evidence="6 7" key="1">
    <citation type="journal article" date="2015" name="Genome Biol.">
        <title>Comparative genomics of Steinernema reveals deeply conserved gene regulatory networks.</title>
        <authorList>
            <person name="Dillman A.R."/>
            <person name="Macchietto M."/>
            <person name="Porter C.F."/>
            <person name="Rogers A."/>
            <person name="Williams B."/>
            <person name="Antoshechkin I."/>
            <person name="Lee M.M."/>
            <person name="Goodwin Z."/>
            <person name="Lu X."/>
            <person name="Lewis E.E."/>
            <person name="Goodrich-Blair H."/>
            <person name="Stock S.P."/>
            <person name="Adams B.J."/>
            <person name="Sternberg P.W."/>
            <person name="Mortazavi A."/>
        </authorList>
    </citation>
    <scope>NUCLEOTIDE SEQUENCE [LARGE SCALE GENOMIC DNA]</scope>
    <source>
        <strain evidence="6 7">ALL</strain>
    </source>
</reference>
<dbReference type="InterPro" id="IPR001254">
    <property type="entry name" value="Trypsin_dom"/>
</dbReference>
<dbReference type="CDD" id="cd00190">
    <property type="entry name" value="Tryp_SPc"/>
    <property type="match status" value="1"/>
</dbReference>
<keyword evidence="3" id="KW-0378">Hydrolase</keyword>
<accession>A0A4U5N1Q7</accession>
<dbReference type="PROSITE" id="PS00134">
    <property type="entry name" value="TRYPSIN_HIS"/>
    <property type="match status" value="1"/>
</dbReference>
<dbReference type="SUPFAM" id="SSF50494">
    <property type="entry name" value="Trypsin-like serine proteases"/>
    <property type="match status" value="1"/>
</dbReference>
<dbReference type="EMBL" id="AZBU02000005">
    <property type="protein sequence ID" value="TKR76198.1"/>
    <property type="molecule type" value="Genomic_DNA"/>
</dbReference>
<dbReference type="PROSITE" id="PS00135">
    <property type="entry name" value="TRYPSIN_SER"/>
    <property type="match status" value="1"/>
</dbReference>
<dbReference type="PANTHER" id="PTHR24256">
    <property type="entry name" value="TRYPTASE-RELATED"/>
    <property type="match status" value="1"/>
</dbReference>
<comment type="caution">
    <text evidence="6">The sequence shown here is derived from an EMBL/GenBank/DDBJ whole genome shotgun (WGS) entry which is preliminary data.</text>
</comment>
<proteinExistence type="inferred from homology"/>
<protein>
    <recommendedName>
        <fullName evidence="5">Peptidase S1 domain-containing protein</fullName>
    </recommendedName>
</protein>
<dbReference type="GO" id="GO:0004252">
    <property type="term" value="F:serine-type endopeptidase activity"/>
    <property type="evidence" value="ECO:0007669"/>
    <property type="project" value="InterPro"/>
</dbReference>
<dbReference type="InterPro" id="IPR018114">
    <property type="entry name" value="TRYPSIN_HIS"/>
</dbReference>
<dbReference type="STRING" id="34508.A0A4U5N1Q7"/>
<keyword evidence="3" id="KW-0720">Serine protease</keyword>
<dbReference type="FunFam" id="2.40.10.10:FF:000068">
    <property type="entry name" value="transmembrane protease serine 2"/>
    <property type="match status" value="1"/>
</dbReference>
<reference evidence="6 7" key="2">
    <citation type="journal article" date="2019" name="G3 (Bethesda)">
        <title>Hybrid Assembly of the Genome of the Entomopathogenic Nematode Steinernema carpocapsae Identifies the X-Chromosome.</title>
        <authorList>
            <person name="Serra L."/>
            <person name="Macchietto M."/>
            <person name="Macias-Munoz A."/>
            <person name="McGill C.J."/>
            <person name="Rodriguez I.M."/>
            <person name="Rodriguez B."/>
            <person name="Murad R."/>
            <person name="Mortazavi A."/>
        </authorList>
    </citation>
    <scope>NUCLEOTIDE SEQUENCE [LARGE SCALE GENOMIC DNA]</scope>
    <source>
        <strain evidence="6 7">ALL</strain>
    </source>
</reference>
<comment type="similarity">
    <text evidence="2">Belongs to the peptidase S1 family. CLIP subfamily.</text>
</comment>
<dbReference type="Proteomes" id="UP000298663">
    <property type="component" value="Unassembled WGS sequence"/>
</dbReference>
<dbReference type="InterPro" id="IPR033116">
    <property type="entry name" value="TRYPSIN_SER"/>
</dbReference>
<dbReference type="InterPro" id="IPR009003">
    <property type="entry name" value="Peptidase_S1_PA"/>
</dbReference>
<dbReference type="Gene3D" id="2.40.10.10">
    <property type="entry name" value="Trypsin-like serine proteases"/>
    <property type="match status" value="1"/>
</dbReference>
<dbReference type="InterPro" id="IPR001314">
    <property type="entry name" value="Peptidase_S1A"/>
</dbReference>
<keyword evidence="4" id="KW-0732">Signal</keyword>
<feature type="chain" id="PRO_5020883567" description="Peptidase S1 domain-containing protein" evidence="4">
    <location>
        <begin position="17"/>
        <end position="293"/>
    </location>
</feature>
<evidence type="ECO:0000256" key="3">
    <source>
        <dbReference type="RuleBase" id="RU363034"/>
    </source>
</evidence>
<feature type="signal peptide" evidence="4">
    <location>
        <begin position="1"/>
        <end position="16"/>
    </location>
</feature>
<sequence>MRLFVALLGFFVVVLAAPSLSGQLGRLIKNDDFKMPPPGELVFGGHKAYQGVFPFYVYVLLYMEIGSSPCGGSLLTPRHVLTAAHCNMQPFTNESIVIMGLDNIKKDPSKTPGVQQKKVVSIVKHKDFGKPRSFSNDIAILTLAEPFDLTNYVQLINIPIDDSELQKQYWATVCGFETYKFDGNSVVHSDHLLYAYIPLIDFDKCFKRWPINDKTEICAGSNGTGAGPGDSGGPLFMPRGGKNWQIGLVSYASGALAEITNQADNPAIYTRLSFHCQWLNENTDGQFKCGNAK</sequence>
<dbReference type="PRINTS" id="PR00722">
    <property type="entry name" value="CHYMOTRYPSIN"/>
</dbReference>
<evidence type="ECO:0000256" key="2">
    <source>
        <dbReference type="ARBA" id="ARBA00024195"/>
    </source>
</evidence>
<dbReference type="PROSITE" id="PS50240">
    <property type="entry name" value="TRYPSIN_DOM"/>
    <property type="match status" value="1"/>
</dbReference>
<keyword evidence="3" id="KW-0645">Protease</keyword>
<feature type="domain" description="Peptidase S1" evidence="5">
    <location>
        <begin position="42"/>
        <end position="284"/>
    </location>
</feature>
<dbReference type="SMART" id="SM00020">
    <property type="entry name" value="Tryp_SPc"/>
    <property type="match status" value="1"/>
</dbReference>
<evidence type="ECO:0000313" key="6">
    <source>
        <dbReference type="EMBL" id="TKR76198.1"/>
    </source>
</evidence>
<dbReference type="InterPro" id="IPR051487">
    <property type="entry name" value="Ser/Thr_Proteases_Immune/Dev"/>
</dbReference>
<dbReference type="AlphaFoldDB" id="A0A4U5N1Q7"/>
<name>A0A4U5N1Q7_STECR</name>
<evidence type="ECO:0000256" key="1">
    <source>
        <dbReference type="ARBA" id="ARBA00023157"/>
    </source>
</evidence>
<dbReference type="GO" id="GO:0006508">
    <property type="term" value="P:proteolysis"/>
    <property type="evidence" value="ECO:0007669"/>
    <property type="project" value="UniProtKB-KW"/>
</dbReference>
<dbReference type="OrthoDB" id="6376138at2759"/>
<gene>
    <name evidence="6" type="ORF">L596_017372</name>
</gene>